<dbReference type="EMBL" id="JAIWYP010000002">
    <property type="protein sequence ID" value="KAH3868587.1"/>
    <property type="molecule type" value="Genomic_DNA"/>
</dbReference>
<sequence length="94" mass="10753">MGSRCKCCVYMLHGKRSSLPTSSLTAIFNDDDDENDDSLRKAQMKSVDEALYLPYSILATIFNDDEDVDNRHRTRTNSEDDPCSPLCQWFLRIG</sequence>
<reference evidence="1" key="1">
    <citation type="journal article" date="2019" name="bioRxiv">
        <title>The Genome of the Zebra Mussel, Dreissena polymorpha: A Resource for Invasive Species Research.</title>
        <authorList>
            <person name="McCartney M.A."/>
            <person name="Auch B."/>
            <person name="Kono T."/>
            <person name="Mallez S."/>
            <person name="Zhang Y."/>
            <person name="Obille A."/>
            <person name="Becker A."/>
            <person name="Abrahante J.E."/>
            <person name="Garbe J."/>
            <person name="Badalamenti J.P."/>
            <person name="Herman A."/>
            <person name="Mangelson H."/>
            <person name="Liachko I."/>
            <person name="Sullivan S."/>
            <person name="Sone E.D."/>
            <person name="Koren S."/>
            <person name="Silverstein K.A.T."/>
            <person name="Beckman K.B."/>
            <person name="Gohl D.M."/>
        </authorList>
    </citation>
    <scope>NUCLEOTIDE SEQUENCE</scope>
    <source>
        <strain evidence="1">Duluth1</strain>
        <tissue evidence="1">Whole animal</tissue>
    </source>
</reference>
<proteinExistence type="predicted"/>
<gene>
    <name evidence="1" type="ORF">DPMN_031737</name>
</gene>
<protein>
    <submittedName>
        <fullName evidence="1">Uncharacterized protein</fullName>
    </submittedName>
</protein>
<name>A0A9D4M3N9_DREPO</name>
<organism evidence="1 2">
    <name type="scientific">Dreissena polymorpha</name>
    <name type="common">Zebra mussel</name>
    <name type="synonym">Mytilus polymorpha</name>
    <dbReference type="NCBI Taxonomy" id="45954"/>
    <lineage>
        <taxon>Eukaryota</taxon>
        <taxon>Metazoa</taxon>
        <taxon>Spiralia</taxon>
        <taxon>Lophotrochozoa</taxon>
        <taxon>Mollusca</taxon>
        <taxon>Bivalvia</taxon>
        <taxon>Autobranchia</taxon>
        <taxon>Heteroconchia</taxon>
        <taxon>Euheterodonta</taxon>
        <taxon>Imparidentia</taxon>
        <taxon>Neoheterodontei</taxon>
        <taxon>Myida</taxon>
        <taxon>Dreissenoidea</taxon>
        <taxon>Dreissenidae</taxon>
        <taxon>Dreissena</taxon>
    </lineage>
</organism>
<keyword evidence="2" id="KW-1185">Reference proteome</keyword>
<dbReference type="Proteomes" id="UP000828390">
    <property type="component" value="Unassembled WGS sequence"/>
</dbReference>
<evidence type="ECO:0000313" key="2">
    <source>
        <dbReference type="Proteomes" id="UP000828390"/>
    </source>
</evidence>
<comment type="caution">
    <text evidence="1">The sequence shown here is derived from an EMBL/GenBank/DDBJ whole genome shotgun (WGS) entry which is preliminary data.</text>
</comment>
<evidence type="ECO:0000313" key="1">
    <source>
        <dbReference type="EMBL" id="KAH3868587.1"/>
    </source>
</evidence>
<accession>A0A9D4M3N9</accession>
<reference evidence="1" key="2">
    <citation type="submission" date="2020-11" db="EMBL/GenBank/DDBJ databases">
        <authorList>
            <person name="McCartney M.A."/>
            <person name="Auch B."/>
            <person name="Kono T."/>
            <person name="Mallez S."/>
            <person name="Becker A."/>
            <person name="Gohl D.M."/>
            <person name="Silverstein K.A.T."/>
            <person name="Koren S."/>
            <person name="Bechman K.B."/>
            <person name="Herman A."/>
            <person name="Abrahante J.E."/>
            <person name="Garbe J."/>
        </authorList>
    </citation>
    <scope>NUCLEOTIDE SEQUENCE</scope>
    <source>
        <strain evidence="1">Duluth1</strain>
        <tissue evidence="1">Whole animal</tissue>
    </source>
</reference>
<dbReference type="AlphaFoldDB" id="A0A9D4M3N9"/>